<evidence type="ECO:0000256" key="5">
    <source>
        <dbReference type="ARBA" id="ARBA00022989"/>
    </source>
</evidence>
<dbReference type="PANTHER" id="PTHR23513:SF6">
    <property type="entry name" value="MAJOR FACILITATOR SUPERFAMILY ASSOCIATED DOMAIN-CONTAINING PROTEIN"/>
    <property type="match status" value="1"/>
</dbReference>
<evidence type="ECO:0000256" key="2">
    <source>
        <dbReference type="ARBA" id="ARBA00022448"/>
    </source>
</evidence>
<keyword evidence="4 7" id="KW-0812">Transmembrane</keyword>
<evidence type="ECO:0000256" key="4">
    <source>
        <dbReference type="ARBA" id="ARBA00022692"/>
    </source>
</evidence>
<evidence type="ECO:0000256" key="7">
    <source>
        <dbReference type="SAM" id="Phobius"/>
    </source>
</evidence>
<dbReference type="CDD" id="cd06173">
    <property type="entry name" value="MFS_MefA_like"/>
    <property type="match status" value="1"/>
</dbReference>
<dbReference type="Gene3D" id="1.20.1250.20">
    <property type="entry name" value="MFS general substrate transporter like domains"/>
    <property type="match status" value="1"/>
</dbReference>
<feature type="transmembrane region" description="Helical" evidence="7">
    <location>
        <begin position="76"/>
        <end position="96"/>
    </location>
</feature>
<feature type="domain" description="Major facilitator superfamily (MFS) profile" evidence="8">
    <location>
        <begin position="1"/>
        <end position="398"/>
    </location>
</feature>
<protein>
    <recommendedName>
        <fullName evidence="8">Major facilitator superfamily (MFS) profile domain-containing protein</fullName>
    </recommendedName>
</protein>
<reference evidence="9" key="1">
    <citation type="submission" date="2018-05" db="EMBL/GenBank/DDBJ databases">
        <authorList>
            <person name="Lanie J.A."/>
            <person name="Ng W.-L."/>
            <person name="Kazmierczak K.M."/>
            <person name="Andrzejewski T.M."/>
            <person name="Davidsen T.M."/>
            <person name="Wayne K.J."/>
            <person name="Tettelin H."/>
            <person name="Glass J.I."/>
            <person name="Rusch D."/>
            <person name="Podicherti R."/>
            <person name="Tsui H.-C.T."/>
            <person name="Winkler M.E."/>
        </authorList>
    </citation>
    <scope>NUCLEOTIDE SEQUENCE</scope>
</reference>
<evidence type="ECO:0000259" key="8">
    <source>
        <dbReference type="PROSITE" id="PS50850"/>
    </source>
</evidence>
<feature type="transmembrane region" description="Helical" evidence="7">
    <location>
        <begin position="344"/>
        <end position="366"/>
    </location>
</feature>
<dbReference type="EMBL" id="UINC01008011">
    <property type="protein sequence ID" value="SVA36087.1"/>
    <property type="molecule type" value="Genomic_DNA"/>
</dbReference>
<evidence type="ECO:0000256" key="1">
    <source>
        <dbReference type="ARBA" id="ARBA00004651"/>
    </source>
</evidence>
<comment type="subcellular location">
    <subcellularLocation>
        <location evidence="1">Cell membrane</location>
        <topology evidence="1">Multi-pass membrane protein</topology>
    </subcellularLocation>
</comment>
<feature type="transmembrane region" description="Helical" evidence="7">
    <location>
        <begin position="309"/>
        <end position="332"/>
    </location>
</feature>
<dbReference type="InterPro" id="IPR010290">
    <property type="entry name" value="TM_effector"/>
</dbReference>
<dbReference type="InterPro" id="IPR020846">
    <property type="entry name" value="MFS_dom"/>
</dbReference>
<feature type="transmembrane region" description="Helical" evidence="7">
    <location>
        <begin position="102"/>
        <end position="119"/>
    </location>
</feature>
<keyword evidence="5 7" id="KW-1133">Transmembrane helix</keyword>
<keyword evidence="2" id="KW-0813">Transport</keyword>
<organism evidence="9">
    <name type="scientific">marine metagenome</name>
    <dbReference type="NCBI Taxonomy" id="408172"/>
    <lineage>
        <taxon>unclassified sequences</taxon>
        <taxon>metagenomes</taxon>
        <taxon>ecological metagenomes</taxon>
    </lineage>
</organism>
<feature type="transmembrane region" description="Helical" evidence="7">
    <location>
        <begin position="286"/>
        <end position="303"/>
    </location>
</feature>
<dbReference type="GO" id="GO:0022857">
    <property type="term" value="F:transmembrane transporter activity"/>
    <property type="evidence" value="ECO:0007669"/>
    <property type="project" value="InterPro"/>
</dbReference>
<gene>
    <name evidence="9" type="ORF">METZ01_LOCUS88941</name>
</gene>
<evidence type="ECO:0000256" key="3">
    <source>
        <dbReference type="ARBA" id="ARBA00022475"/>
    </source>
</evidence>
<sequence>MRSELFQNRNFTWYLAGNTVSLHGQWMHRVALGWLTWQLTASELWIGIIAATEFMPTMFLSPLFGVMADRFDRRTMALASAAISTILAALLAGFTALDMMNIRILWCLVFILGLINAIFQPVRMSIIPSLVKREHLTPAVAFQSISFNVSRFVGPALAGPIIAFWGLATAFALNAVSYLVLIAALLFVRFKTTRSGSKQNDFLADFGAGIRYTARHAIIGPQLMLVGVNSTLGRGIVPSMLPAFAGAIFAGDSTVLATLTSVSGAGAIIGGFWLSKERSTLRLQTVTHWSLVFTGVLLSVLGFTESYPVGIAVVAALGFTISLSGIGSTSLIQTAVAEEMRGRVLSFWGVLALAAPAFGTLLIGAAATHVGLSRTTSICGFLCVLLALLLLRRVAARKQSVLVSIKTKEEPIRSGTTD</sequence>
<evidence type="ECO:0000313" key="9">
    <source>
        <dbReference type="EMBL" id="SVA36087.1"/>
    </source>
</evidence>
<feature type="transmembrane region" description="Helical" evidence="7">
    <location>
        <begin position="44"/>
        <end position="64"/>
    </location>
</feature>
<feature type="transmembrane region" description="Helical" evidence="7">
    <location>
        <begin position="164"/>
        <end position="188"/>
    </location>
</feature>
<dbReference type="PANTHER" id="PTHR23513">
    <property type="entry name" value="INTEGRAL MEMBRANE EFFLUX PROTEIN-RELATED"/>
    <property type="match status" value="1"/>
</dbReference>
<keyword evidence="6 7" id="KW-0472">Membrane</keyword>
<feature type="transmembrane region" description="Helical" evidence="7">
    <location>
        <begin position="255"/>
        <end position="274"/>
    </location>
</feature>
<proteinExistence type="predicted"/>
<name>A0A381V8S8_9ZZZZ</name>
<keyword evidence="3" id="KW-1003">Cell membrane</keyword>
<evidence type="ECO:0000256" key="6">
    <source>
        <dbReference type="ARBA" id="ARBA00023136"/>
    </source>
</evidence>
<dbReference type="Pfam" id="PF05977">
    <property type="entry name" value="MFS_3"/>
    <property type="match status" value="1"/>
</dbReference>
<dbReference type="InterPro" id="IPR036259">
    <property type="entry name" value="MFS_trans_sf"/>
</dbReference>
<accession>A0A381V8S8</accession>
<feature type="transmembrane region" description="Helical" evidence="7">
    <location>
        <begin position="372"/>
        <end position="391"/>
    </location>
</feature>
<dbReference type="SUPFAM" id="SSF103473">
    <property type="entry name" value="MFS general substrate transporter"/>
    <property type="match status" value="1"/>
</dbReference>
<dbReference type="GO" id="GO:0005886">
    <property type="term" value="C:plasma membrane"/>
    <property type="evidence" value="ECO:0007669"/>
    <property type="project" value="UniProtKB-SubCell"/>
</dbReference>
<dbReference type="PROSITE" id="PS50850">
    <property type="entry name" value="MFS"/>
    <property type="match status" value="1"/>
</dbReference>
<dbReference type="AlphaFoldDB" id="A0A381V8S8"/>